<dbReference type="Proteomes" id="UP001156389">
    <property type="component" value="Unassembled WGS sequence"/>
</dbReference>
<dbReference type="PROSITE" id="PS00012">
    <property type="entry name" value="PHOSPHOPANTETHEINE"/>
    <property type="match status" value="1"/>
</dbReference>
<evidence type="ECO:0000256" key="3">
    <source>
        <dbReference type="ARBA" id="ARBA00022679"/>
    </source>
</evidence>
<dbReference type="InterPro" id="IPR013968">
    <property type="entry name" value="PKS_KR"/>
</dbReference>
<dbReference type="SMART" id="SM01294">
    <property type="entry name" value="PKS_PP_betabranch"/>
    <property type="match status" value="1"/>
</dbReference>
<protein>
    <submittedName>
        <fullName evidence="6">Beta-ketoacyl reductase</fullName>
    </submittedName>
</protein>
<comment type="caution">
    <text evidence="6">The sequence shown here is derived from an EMBL/GenBank/DDBJ whole genome shotgun (WGS) entry which is preliminary data.</text>
</comment>
<dbReference type="InterPro" id="IPR020806">
    <property type="entry name" value="PKS_PP-bd"/>
</dbReference>
<evidence type="ECO:0000256" key="2">
    <source>
        <dbReference type="ARBA" id="ARBA00022553"/>
    </source>
</evidence>
<dbReference type="InterPro" id="IPR009081">
    <property type="entry name" value="PP-bd_ACP"/>
</dbReference>
<dbReference type="InterPro" id="IPR050091">
    <property type="entry name" value="PKS_NRPS_Biosynth_Enz"/>
</dbReference>
<dbReference type="RefSeq" id="WP_260219361.1">
    <property type="nucleotide sequence ID" value="NZ_JAJAGO010000008.1"/>
</dbReference>
<evidence type="ECO:0000313" key="6">
    <source>
        <dbReference type="EMBL" id="MCT2592046.1"/>
    </source>
</evidence>
<dbReference type="PANTHER" id="PTHR43775:SF51">
    <property type="entry name" value="INACTIVE PHENOLPHTHIOCEROL SYNTHESIS POLYKETIDE SYNTHASE TYPE I PKS1-RELATED"/>
    <property type="match status" value="1"/>
</dbReference>
<dbReference type="SMART" id="SM00823">
    <property type="entry name" value="PKS_PP"/>
    <property type="match status" value="1"/>
</dbReference>
<sequence>SSAAGVFGAPGQGNYAAANAFLDGLAARRRAEGLVGTSIAWGVWEQASGMTGHLDQQDLGRMSRSGMGGLSNEEGLSLFDAAIRADEALVVAAKVDAGRIRAQGGAVPAMLRGLVRTPSRRIASAAADTSMLVRQLTAASESEQQRILTALVRSHVATVLGHASSESVVPDRAFREIGFDSLTAVELRNRLSIVTGLSLPATMVFDHPTPEALAGYLRTKLAPDSEGKTDTADHDKPGEAEVRRALASIPLTRLRQAGVLDLLLGLSRSDGETPANDSGESSSLAELDAADLVQLALKDTNDELSL</sequence>
<keyword evidence="7" id="KW-1185">Reference proteome</keyword>
<keyword evidence="4" id="KW-0511">Multifunctional enzyme</keyword>
<dbReference type="Gene3D" id="1.10.1200.10">
    <property type="entry name" value="ACP-like"/>
    <property type="match status" value="1"/>
</dbReference>
<evidence type="ECO:0000256" key="1">
    <source>
        <dbReference type="ARBA" id="ARBA00022450"/>
    </source>
</evidence>
<keyword evidence="2" id="KW-0597">Phosphoprotein</keyword>
<keyword evidence="3" id="KW-0808">Transferase</keyword>
<name>A0ABT2JWD5_9ACTN</name>
<dbReference type="EMBL" id="JAJAGO010000008">
    <property type="protein sequence ID" value="MCT2592046.1"/>
    <property type="molecule type" value="Genomic_DNA"/>
</dbReference>
<dbReference type="SUPFAM" id="SSF47336">
    <property type="entry name" value="ACP-like"/>
    <property type="match status" value="1"/>
</dbReference>
<dbReference type="Pfam" id="PF08659">
    <property type="entry name" value="KR"/>
    <property type="match status" value="1"/>
</dbReference>
<organism evidence="6 7">
    <name type="scientific">Streptomyces gossypii</name>
    <dbReference type="NCBI Taxonomy" id="2883101"/>
    <lineage>
        <taxon>Bacteria</taxon>
        <taxon>Bacillati</taxon>
        <taxon>Actinomycetota</taxon>
        <taxon>Actinomycetes</taxon>
        <taxon>Kitasatosporales</taxon>
        <taxon>Streptomycetaceae</taxon>
        <taxon>Streptomyces</taxon>
    </lineage>
</organism>
<dbReference type="PANTHER" id="PTHR43775">
    <property type="entry name" value="FATTY ACID SYNTHASE"/>
    <property type="match status" value="1"/>
</dbReference>
<evidence type="ECO:0000256" key="4">
    <source>
        <dbReference type="ARBA" id="ARBA00023268"/>
    </source>
</evidence>
<dbReference type="PROSITE" id="PS50075">
    <property type="entry name" value="CARRIER"/>
    <property type="match status" value="1"/>
</dbReference>
<dbReference type="Gene3D" id="3.40.50.720">
    <property type="entry name" value="NAD(P)-binding Rossmann-like Domain"/>
    <property type="match status" value="1"/>
</dbReference>
<feature type="non-terminal residue" evidence="6">
    <location>
        <position position="1"/>
    </location>
</feature>
<gene>
    <name evidence="6" type="ORF">LHJ74_19420</name>
</gene>
<dbReference type="InterPro" id="IPR006162">
    <property type="entry name" value="Ppantetheine_attach_site"/>
</dbReference>
<dbReference type="SUPFAM" id="SSF51735">
    <property type="entry name" value="NAD(P)-binding Rossmann-fold domains"/>
    <property type="match status" value="1"/>
</dbReference>
<dbReference type="InterPro" id="IPR036736">
    <property type="entry name" value="ACP-like_sf"/>
</dbReference>
<dbReference type="InterPro" id="IPR036291">
    <property type="entry name" value="NAD(P)-bd_dom_sf"/>
</dbReference>
<evidence type="ECO:0000259" key="5">
    <source>
        <dbReference type="PROSITE" id="PS50075"/>
    </source>
</evidence>
<accession>A0ABT2JWD5</accession>
<reference evidence="6 7" key="1">
    <citation type="submission" date="2021-10" db="EMBL/GenBank/DDBJ databases">
        <title>Streptomyces gossypii sp. nov., isolated from soil collected from cotton field.</title>
        <authorList>
            <person name="Ge X."/>
            <person name="Chen X."/>
            <person name="Liu W."/>
        </authorList>
    </citation>
    <scope>NUCLEOTIDE SEQUENCE [LARGE SCALE GENOMIC DNA]</scope>
    <source>
        <strain evidence="6 7">N2-109</strain>
    </source>
</reference>
<dbReference type="Pfam" id="PF00550">
    <property type="entry name" value="PP-binding"/>
    <property type="match status" value="1"/>
</dbReference>
<keyword evidence="1" id="KW-0596">Phosphopantetheine</keyword>
<proteinExistence type="predicted"/>
<feature type="domain" description="Carrier" evidence="5">
    <location>
        <begin position="146"/>
        <end position="221"/>
    </location>
</feature>
<evidence type="ECO:0000313" key="7">
    <source>
        <dbReference type="Proteomes" id="UP001156389"/>
    </source>
</evidence>